<dbReference type="PIRSF" id="PIRSF006060">
    <property type="entry name" value="AA_transporter"/>
    <property type="match status" value="1"/>
</dbReference>
<dbReference type="GO" id="GO:0015171">
    <property type="term" value="F:amino acid transmembrane transporter activity"/>
    <property type="evidence" value="ECO:0007669"/>
    <property type="project" value="TreeGrafter"/>
</dbReference>
<dbReference type="PANTHER" id="PTHR43341">
    <property type="entry name" value="AMINO ACID PERMEASE"/>
    <property type="match status" value="1"/>
</dbReference>
<dbReference type="NCBIfam" id="TIGR00913">
    <property type="entry name" value="2A0310"/>
    <property type="match status" value="1"/>
</dbReference>
<name>A0A0H5C8J3_CYBJN</name>
<keyword evidence="6 8" id="KW-1133">Transmembrane helix</keyword>
<dbReference type="InterPro" id="IPR050524">
    <property type="entry name" value="APC_YAT"/>
</dbReference>
<protein>
    <submittedName>
        <fullName evidence="10">DIP5 protein</fullName>
    </submittedName>
</protein>
<evidence type="ECO:0000313" key="11">
    <source>
        <dbReference type="Proteomes" id="UP000038830"/>
    </source>
</evidence>
<feature type="transmembrane region" description="Helical" evidence="8">
    <location>
        <begin position="90"/>
        <end position="113"/>
    </location>
</feature>
<evidence type="ECO:0000256" key="6">
    <source>
        <dbReference type="ARBA" id="ARBA00022989"/>
    </source>
</evidence>
<feature type="transmembrane region" description="Helical" evidence="8">
    <location>
        <begin position="298"/>
        <end position="319"/>
    </location>
</feature>
<evidence type="ECO:0000256" key="3">
    <source>
        <dbReference type="ARBA" id="ARBA00022448"/>
    </source>
</evidence>
<reference evidence="11" key="1">
    <citation type="journal article" date="2015" name="J. Biotechnol.">
        <title>The structure of the Cyberlindnera jadinii genome and its relation to Candida utilis analyzed by the occurrence of single nucleotide polymorphisms.</title>
        <authorList>
            <person name="Rupp O."/>
            <person name="Brinkrolf K."/>
            <person name="Buerth C."/>
            <person name="Kunigo M."/>
            <person name="Schneider J."/>
            <person name="Jaenicke S."/>
            <person name="Goesmann A."/>
            <person name="Puehler A."/>
            <person name="Jaeger K.-E."/>
            <person name="Ernst J.F."/>
        </authorList>
    </citation>
    <scope>NUCLEOTIDE SEQUENCE [LARGE SCALE GENOMIC DNA]</scope>
    <source>
        <strain evidence="11">ATCC 18201 / CBS 1600 / BCRC 20928 / JCM 3617 / NBRC 0987 / NRRL Y-1542</strain>
    </source>
</reference>
<keyword evidence="7 8" id="KW-0472">Membrane</keyword>
<evidence type="ECO:0000256" key="2">
    <source>
        <dbReference type="ARBA" id="ARBA00006983"/>
    </source>
</evidence>
<dbReference type="Pfam" id="PF00324">
    <property type="entry name" value="AA_permease"/>
    <property type="match status" value="1"/>
</dbReference>
<feature type="transmembrane region" description="Helical" evidence="8">
    <location>
        <begin position="175"/>
        <end position="195"/>
    </location>
</feature>
<sequence length="581" mass="64605">MTSASISYDYEKNLDKGRNSESIEVYDAEIERYGSGVVDSNEDAILATHEGYRLKQHLKARHVSMIAIGGALGTGLLIGSGSALSGSGPAPLFIGYGFIGLLVYMVMCCLGELATYIPLADGFSGYATRYADPALGFTVGYCYLFKYLIVTPNQITAGAMVLQYWVSRETVNPGVWITMFIVVIVLINIFGVKIFGEFEFWLSCLKVLIVVGLIILLFVIMLGGAPTHDRLGFRYWKDPGAFKPYKGIADPSKGKFVSFVNVLVTAVFAYSGTELVGITVAEAENPRRNVPKAIKLTFYRILIFYVLSVFLLGMCVPYNDPLLISATKASTSANASPFVVAIKNAKIGGLDHVINACILIFIFSAANSDLYIGSRTLYGLAINGNAPRFFGKVNRWGIPYFALALCASFCCLAYMSVAESSQSVFSYFVNVVSIFGLLTWITILITHICFSRALAAQGIDKSTLTYRAPFQPYGPWIALGLCIIIAFIKNFTVFINGFNYKTFITGYIGLPVYVIFYTVYKLWFRTKMRDPAEVDLVTLKHYIDEEEEDGKIKDQERRERLKASGKKDKEWFYEKFLSWLF</sequence>
<dbReference type="PROSITE" id="PS00218">
    <property type="entry name" value="AMINO_ACID_PERMEASE_1"/>
    <property type="match status" value="1"/>
</dbReference>
<keyword evidence="5" id="KW-0029">Amino-acid transport</keyword>
<accession>A0A0H5C8J3</accession>
<dbReference type="InterPro" id="IPR004841">
    <property type="entry name" value="AA-permease/SLC12A_dom"/>
</dbReference>
<dbReference type="InterPro" id="IPR004762">
    <property type="entry name" value="Amino_acid_permease_fungi"/>
</dbReference>
<dbReference type="Proteomes" id="UP000038830">
    <property type="component" value="Unassembled WGS sequence"/>
</dbReference>
<dbReference type="EMBL" id="CDQK01000006">
    <property type="protein sequence ID" value="CEP24533.1"/>
    <property type="molecule type" value="Genomic_DNA"/>
</dbReference>
<feature type="transmembrane region" description="Helical" evidence="8">
    <location>
        <begin position="134"/>
        <end position="155"/>
    </location>
</feature>
<evidence type="ECO:0000256" key="1">
    <source>
        <dbReference type="ARBA" id="ARBA00004141"/>
    </source>
</evidence>
<feature type="transmembrane region" description="Helical" evidence="8">
    <location>
        <begin position="504"/>
        <end position="523"/>
    </location>
</feature>
<evidence type="ECO:0000256" key="7">
    <source>
        <dbReference type="ARBA" id="ARBA00023136"/>
    </source>
</evidence>
<evidence type="ECO:0000256" key="5">
    <source>
        <dbReference type="ARBA" id="ARBA00022970"/>
    </source>
</evidence>
<dbReference type="AlphaFoldDB" id="A0A0H5C8J3"/>
<proteinExistence type="inferred from homology"/>
<comment type="similarity">
    <text evidence="2">Belongs to the amino acid-polyamine-organocation (APC) superfamily. YAT (TC 2.A.3.10) family.</text>
</comment>
<comment type="subcellular location">
    <subcellularLocation>
        <location evidence="1">Membrane</location>
        <topology evidence="1">Multi-pass membrane protein</topology>
    </subcellularLocation>
</comment>
<feature type="transmembrane region" description="Helical" evidence="8">
    <location>
        <begin position="476"/>
        <end position="498"/>
    </location>
</feature>
<dbReference type="FunFam" id="1.20.1740.10:FF:000006">
    <property type="entry name" value="General amino acid permease"/>
    <property type="match status" value="1"/>
</dbReference>
<evidence type="ECO:0000259" key="9">
    <source>
        <dbReference type="Pfam" id="PF00324"/>
    </source>
</evidence>
<dbReference type="GO" id="GO:0016020">
    <property type="term" value="C:membrane"/>
    <property type="evidence" value="ECO:0007669"/>
    <property type="project" value="UniProtKB-SubCell"/>
</dbReference>
<feature type="domain" description="Amino acid permease/ SLC12A" evidence="9">
    <location>
        <begin position="62"/>
        <end position="529"/>
    </location>
</feature>
<dbReference type="PANTHER" id="PTHR43341:SF9">
    <property type="entry name" value="DICARBOXYLIC AMINO ACID PERMEASE"/>
    <property type="match status" value="1"/>
</dbReference>
<evidence type="ECO:0000256" key="8">
    <source>
        <dbReference type="SAM" id="Phobius"/>
    </source>
</evidence>
<feature type="transmembrane region" description="Helical" evidence="8">
    <location>
        <begin position="393"/>
        <end position="415"/>
    </location>
</feature>
<feature type="transmembrane region" description="Helical" evidence="8">
    <location>
        <begin position="256"/>
        <end position="277"/>
    </location>
</feature>
<dbReference type="InterPro" id="IPR004840">
    <property type="entry name" value="Amino_acid_permease_CS"/>
</dbReference>
<organism evidence="10 11">
    <name type="scientific">Cyberlindnera jadinii (strain ATCC 18201 / CBS 1600 / BCRC 20928 / JCM 3617 / NBRC 0987 / NRRL Y-1542)</name>
    <name type="common">Torula yeast</name>
    <name type="synonym">Candida utilis</name>
    <dbReference type="NCBI Taxonomy" id="983966"/>
    <lineage>
        <taxon>Eukaryota</taxon>
        <taxon>Fungi</taxon>
        <taxon>Dikarya</taxon>
        <taxon>Ascomycota</taxon>
        <taxon>Saccharomycotina</taxon>
        <taxon>Saccharomycetes</taxon>
        <taxon>Phaffomycetales</taxon>
        <taxon>Phaffomycetaceae</taxon>
        <taxon>Cyberlindnera</taxon>
    </lineage>
</organism>
<feature type="transmembrane region" description="Helical" evidence="8">
    <location>
        <begin position="353"/>
        <end position="372"/>
    </location>
</feature>
<feature type="transmembrane region" description="Helical" evidence="8">
    <location>
        <begin position="63"/>
        <end position="84"/>
    </location>
</feature>
<keyword evidence="4 8" id="KW-0812">Transmembrane</keyword>
<evidence type="ECO:0000256" key="4">
    <source>
        <dbReference type="ARBA" id="ARBA00022692"/>
    </source>
</evidence>
<dbReference type="Gene3D" id="1.20.1740.10">
    <property type="entry name" value="Amino acid/polyamine transporter I"/>
    <property type="match status" value="1"/>
</dbReference>
<feature type="transmembrane region" description="Helical" evidence="8">
    <location>
        <begin position="207"/>
        <end position="225"/>
    </location>
</feature>
<gene>
    <name evidence="10" type="primary">DIP5</name>
    <name evidence="10" type="ORF">BN1211_5367</name>
</gene>
<evidence type="ECO:0000313" key="10">
    <source>
        <dbReference type="EMBL" id="CEP24533.1"/>
    </source>
</evidence>
<feature type="transmembrane region" description="Helical" evidence="8">
    <location>
        <begin position="427"/>
        <end position="455"/>
    </location>
</feature>
<keyword evidence="3" id="KW-0813">Transport</keyword>